<keyword evidence="2" id="KW-1185">Reference proteome</keyword>
<feature type="non-terminal residue" evidence="1">
    <location>
        <position position="92"/>
    </location>
</feature>
<dbReference type="EMBL" id="MU277200">
    <property type="protein sequence ID" value="KAI0064116.1"/>
    <property type="molecule type" value="Genomic_DNA"/>
</dbReference>
<name>A0ACB8T7X5_9AGAM</name>
<reference evidence="1" key="2">
    <citation type="journal article" date="2022" name="New Phytol.">
        <title>Evolutionary transition to the ectomycorrhizal habit in the genomes of a hyperdiverse lineage of mushroom-forming fungi.</title>
        <authorList>
            <person name="Looney B."/>
            <person name="Miyauchi S."/>
            <person name="Morin E."/>
            <person name="Drula E."/>
            <person name="Courty P.E."/>
            <person name="Kohler A."/>
            <person name="Kuo A."/>
            <person name="LaButti K."/>
            <person name="Pangilinan J."/>
            <person name="Lipzen A."/>
            <person name="Riley R."/>
            <person name="Andreopoulos W."/>
            <person name="He G."/>
            <person name="Johnson J."/>
            <person name="Nolan M."/>
            <person name="Tritt A."/>
            <person name="Barry K.W."/>
            <person name="Grigoriev I.V."/>
            <person name="Nagy L.G."/>
            <person name="Hibbett D."/>
            <person name="Henrissat B."/>
            <person name="Matheny P.B."/>
            <person name="Labbe J."/>
            <person name="Martin F.M."/>
        </authorList>
    </citation>
    <scope>NUCLEOTIDE SEQUENCE</scope>
    <source>
        <strain evidence="1">HHB10654</strain>
    </source>
</reference>
<reference evidence="1" key="1">
    <citation type="submission" date="2021-03" db="EMBL/GenBank/DDBJ databases">
        <authorList>
            <consortium name="DOE Joint Genome Institute"/>
            <person name="Ahrendt S."/>
            <person name="Looney B.P."/>
            <person name="Miyauchi S."/>
            <person name="Morin E."/>
            <person name="Drula E."/>
            <person name="Courty P.E."/>
            <person name="Chicoki N."/>
            <person name="Fauchery L."/>
            <person name="Kohler A."/>
            <person name="Kuo A."/>
            <person name="Labutti K."/>
            <person name="Pangilinan J."/>
            <person name="Lipzen A."/>
            <person name="Riley R."/>
            <person name="Andreopoulos W."/>
            <person name="He G."/>
            <person name="Johnson J."/>
            <person name="Barry K.W."/>
            <person name="Grigoriev I.V."/>
            <person name="Nagy L."/>
            <person name="Hibbett D."/>
            <person name="Henrissat B."/>
            <person name="Matheny P.B."/>
            <person name="Labbe J."/>
            <person name="Martin F."/>
        </authorList>
    </citation>
    <scope>NUCLEOTIDE SEQUENCE</scope>
    <source>
        <strain evidence="1">HHB10654</strain>
    </source>
</reference>
<evidence type="ECO:0000313" key="2">
    <source>
        <dbReference type="Proteomes" id="UP000814140"/>
    </source>
</evidence>
<gene>
    <name evidence="1" type="ORF">BV25DRAFT_1990290</name>
</gene>
<protein>
    <submittedName>
        <fullName evidence="1">Uncharacterized protein</fullName>
    </submittedName>
</protein>
<organism evidence="1 2">
    <name type="scientific">Artomyces pyxidatus</name>
    <dbReference type="NCBI Taxonomy" id="48021"/>
    <lineage>
        <taxon>Eukaryota</taxon>
        <taxon>Fungi</taxon>
        <taxon>Dikarya</taxon>
        <taxon>Basidiomycota</taxon>
        <taxon>Agaricomycotina</taxon>
        <taxon>Agaricomycetes</taxon>
        <taxon>Russulales</taxon>
        <taxon>Auriscalpiaceae</taxon>
        <taxon>Artomyces</taxon>
    </lineage>
</organism>
<evidence type="ECO:0000313" key="1">
    <source>
        <dbReference type="EMBL" id="KAI0064116.1"/>
    </source>
</evidence>
<dbReference type="Proteomes" id="UP000814140">
    <property type="component" value="Unassembled WGS sequence"/>
</dbReference>
<comment type="caution">
    <text evidence="1">The sequence shown here is derived from an EMBL/GenBank/DDBJ whole genome shotgun (WGS) entry which is preliminary data.</text>
</comment>
<accession>A0ACB8T7X5</accession>
<proteinExistence type="predicted"/>
<sequence length="92" mass="10108">MIITEPTPHSSEPPRTPIDSSSRFEYPFPDPSQSTDIPESLPFSSAEILPPFSPISKLSPPLTTTFKFIRPPPTPIARPSISFHYTSSPPTS</sequence>